<dbReference type="RefSeq" id="WP_223468982.1">
    <property type="nucleotide sequence ID" value="NZ_JAFBIL020000005.1"/>
</dbReference>
<organism evidence="1 2">
    <name type="scientific">Massilia soli</name>
    <dbReference type="NCBI Taxonomy" id="2792854"/>
    <lineage>
        <taxon>Bacteria</taxon>
        <taxon>Pseudomonadati</taxon>
        <taxon>Pseudomonadota</taxon>
        <taxon>Betaproteobacteria</taxon>
        <taxon>Burkholderiales</taxon>
        <taxon>Oxalobacteraceae</taxon>
        <taxon>Telluria group</taxon>
        <taxon>Massilia</taxon>
    </lineage>
</organism>
<accession>A0ABS7SRC9</accession>
<keyword evidence="2" id="KW-1185">Reference proteome</keyword>
<evidence type="ECO:0000313" key="2">
    <source>
        <dbReference type="Proteomes" id="UP000809349"/>
    </source>
</evidence>
<evidence type="ECO:0000313" key="1">
    <source>
        <dbReference type="EMBL" id="MBZ2208503.1"/>
    </source>
</evidence>
<dbReference type="Proteomes" id="UP000809349">
    <property type="component" value="Unassembled WGS sequence"/>
</dbReference>
<reference evidence="1 2" key="1">
    <citation type="submission" date="2021-01" db="EMBL/GenBank/DDBJ databases">
        <authorList>
            <person name="Ruan W."/>
            <person name="Khan S.A."/>
            <person name="Jeon C.O."/>
        </authorList>
    </citation>
    <scope>NUCLEOTIDE SEQUENCE [LARGE SCALE GENOMIC DNA]</scope>
    <source>
        <strain evidence="1 2">R798</strain>
    </source>
</reference>
<comment type="caution">
    <text evidence="1">The sequence shown here is derived from an EMBL/GenBank/DDBJ whole genome shotgun (WGS) entry which is preliminary data.</text>
</comment>
<dbReference type="EMBL" id="JAFBIL020000005">
    <property type="protein sequence ID" value="MBZ2208503.1"/>
    <property type="molecule type" value="Genomic_DNA"/>
</dbReference>
<gene>
    <name evidence="1" type="ORF">I4X03_014655</name>
</gene>
<sequence>MYKFLCIEEAASGDRFFENSDRNIQRLAHGALVRCQPPNSSDWYYEDVLALIDFASVELEKGAENSACWWQGAIQDGTVEDNEKNRAACTPDGVIAMEGEDTVLDDWLARDIGPDWEKLAAISPRLGSIQVLAAHALRKIDEAAFAAKQGDGRRSIELMAIAAGSMGSCTFFTGWETGIAAEKMQRRAHSKKGADIANLPMTNLREWVVEQYKSKSFPSPYRASFLLAPLAIEKASFFKTAISEQRAQTTIYEWLLADRKLTSATGR</sequence>
<reference evidence="1 2" key="2">
    <citation type="submission" date="2021-08" db="EMBL/GenBank/DDBJ databases">
        <title>Massilia sp. R798.</title>
        <authorList>
            <person name="Baek J.H."/>
            <person name="Jung H.S."/>
            <person name="Kim K.R."/>
            <person name="Jeon C.O."/>
        </authorList>
    </citation>
    <scope>NUCLEOTIDE SEQUENCE [LARGE SCALE GENOMIC DNA]</scope>
    <source>
        <strain evidence="1 2">R798</strain>
    </source>
</reference>
<name>A0ABS7SRC9_9BURK</name>
<proteinExistence type="predicted"/>
<protein>
    <submittedName>
        <fullName evidence="1">Uncharacterized protein</fullName>
    </submittedName>
</protein>